<organism evidence="1 2">
    <name type="scientific">Tagetes erecta</name>
    <name type="common">African marigold</name>
    <dbReference type="NCBI Taxonomy" id="13708"/>
    <lineage>
        <taxon>Eukaryota</taxon>
        <taxon>Viridiplantae</taxon>
        <taxon>Streptophyta</taxon>
        <taxon>Embryophyta</taxon>
        <taxon>Tracheophyta</taxon>
        <taxon>Spermatophyta</taxon>
        <taxon>Magnoliopsida</taxon>
        <taxon>eudicotyledons</taxon>
        <taxon>Gunneridae</taxon>
        <taxon>Pentapetalae</taxon>
        <taxon>asterids</taxon>
        <taxon>campanulids</taxon>
        <taxon>Asterales</taxon>
        <taxon>Asteraceae</taxon>
        <taxon>Asteroideae</taxon>
        <taxon>Heliantheae alliance</taxon>
        <taxon>Tageteae</taxon>
        <taxon>Tagetes</taxon>
    </lineage>
</organism>
<evidence type="ECO:0000313" key="1">
    <source>
        <dbReference type="EMBL" id="KAK1422613.1"/>
    </source>
</evidence>
<keyword evidence="2" id="KW-1185">Reference proteome</keyword>
<protein>
    <submittedName>
        <fullName evidence="1">Uncharacterized protein</fullName>
    </submittedName>
</protein>
<evidence type="ECO:0000313" key="2">
    <source>
        <dbReference type="Proteomes" id="UP001229421"/>
    </source>
</evidence>
<name>A0AAD8NVA7_TARER</name>
<sequence length="75" mass="8573">MVKNKRESIIRICGAMVARLTPDQKVACSIHVSSFDGLLLNAFQLFDKMLQSVSNRKKRLFEMGKTGDQRQDMKL</sequence>
<comment type="caution">
    <text evidence="1">The sequence shown here is derived from an EMBL/GenBank/DDBJ whole genome shotgun (WGS) entry which is preliminary data.</text>
</comment>
<accession>A0AAD8NVA7</accession>
<dbReference type="EMBL" id="JAUHHV010000005">
    <property type="protein sequence ID" value="KAK1422613.1"/>
    <property type="molecule type" value="Genomic_DNA"/>
</dbReference>
<proteinExistence type="predicted"/>
<reference evidence="1" key="1">
    <citation type="journal article" date="2023" name="bioRxiv">
        <title>Improved chromosome-level genome assembly for marigold (Tagetes erecta).</title>
        <authorList>
            <person name="Jiang F."/>
            <person name="Yuan L."/>
            <person name="Wang S."/>
            <person name="Wang H."/>
            <person name="Xu D."/>
            <person name="Wang A."/>
            <person name="Fan W."/>
        </authorList>
    </citation>
    <scope>NUCLEOTIDE SEQUENCE</scope>
    <source>
        <strain evidence="1">WSJ</strain>
        <tissue evidence="1">Leaf</tissue>
    </source>
</reference>
<dbReference type="AlphaFoldDB" id="A0AAD8NVA7"/>
<dbReference type="Proteomes" id="UP001229421">
    <property type="component" value="Unassembled WGS sequence"/>
</dbReference>
<gene>
    <name evidence="1" type="ORF">QVD17_17898</name>
</gene>